<protein>
    <submittedName>
        <fullName evidence="2">F-box/WD repeat-containing protein 9</fullName>
    </submittedName>
</protein>
<reference evidence="2 3" key="1">
    <citation type="submission" date="2024-01" db="EMBL/GenBank/DDBJ databases">
        <authorList>
            <person name="Alioto T."/>
            <person name="Alioto T."/>
            <person name="Gomez Garrido J."/>
        </authorList>
    </citation>
    <scope>NUCLEOTIDE SEQUENCE [LARGE SCALE GENOMIC DNA]</scope>
</reference>
<sequence>MEHLITCWTGQAHLVTRQTQEDEEELEKVRQQQRAEQDGEPVAEGHEAGGEGVVKGVAVQEVAYGVDEGMEALECEDNCSLLQERPTGTTDGGVGRETRE</sequence>
<dbReference type="AlphaFoldDB" id="A0AAV1Q177"/>
<proteinExistence type="predicted"/>
<evidence type="ECO:0000313" key="3">
    <source>
        <dbReference type="Proteomes" id="UP001314229"/>
    </source>
</evidence>
<keyword evidence="3" id="KW-1185">Reference proteome</keyword>
<evidence type="ECO:0000313" key="2">
    <source>
        <dbReference type="EMBL" id="CAK6977693.1"/>
    </source>
</evidence>
<name>A0AAV1Q177_SCOSC</name>
<dbReference type="Proteomes" id="UP001314229">
    <property type="component" value="Unassembled WGS sequence"/>
</dbReference>
<dbReference type="EMBL" id="CAWUFR010000424">
    <property type="protein sequence ID" value="CAK6977693.1"/>
    <property type="molecule type" value="Genomic_DNA"/>
</dbReference>
<accession>A0AAV1Q177</accession>
<organism evidence="2 3">
    <name type="scientific">Scomber scombrus</name>
    <name type="common">Atlantic mackerel</name>
    <name type="synonym">Scomber vernalis</name>
    <dbReference type="NCBI Taxonomy" id="13677"/>
    <lineage>
        <taxon>Eukaryota</taxon>
        <taxon>Metazoa</taxon>
        <taxon>Chordata</taxon>
        <taxon>Craniata</taxon>
        <taxon>Vertebrata</taxon>
        <taxon>Euteleostomi</taxon>
        <taxon>Actinopterygii</taxon>
        <taxon>Neopterygii</taxon>
        <taxon>Teleostei</taxon>
        <taxon>Neoteleostei</taxon>
        <taxon>Acanthomorphata</taxon>
        <taxon>Pelagiaria</taxon>
        <taxon>Scombriformes</taxon>
        <taxon>Scombridae</taxon>
        <taxon>Scomber</taxon>
    </lineage>
</organism>
<evidence type="ECO:0000256" key="1">
    <source>
        <dbReference type="SAM" id="MobiDB-lite"/>
    </source>
</evidence>
<gene>
    <name evidence="2" type="ORF">FSCOSCO3_A026692</name>
</gene>
<feature type="compositionally biased region" description="Basic and acidic residues" evidence="1">
    <location>
        <begin position="27"/>
        <end position="49"/>
    </location>
</feature>
<feature type="region of interest" description="Disordered" evidence="1">
    <location>
        <begin position="16"/>
        <end position="52"/>
    </location>
</feature>
<comment type="caution">
    <text evidence="2">The sequence shown here is derived from an EMBL/GenBank/DDBJ whole genome shotgun (WGS) entry which is preliminary data.</text>
</comment>